<sequence>MKEPPFPSHNRKLPSIKLLCSYNGSFLPRPPNGKLRYVGGETRILSLDRAAGISRIRSKIFDFCPNHSFLHLVYRLLESSAGEPPLVPITTNDDVRRMIEEHDKLVCRGMNVRLRVFVLREDDRKNAFGEEMGTTHLGGICSSGVFIGVDASQPKIRDTYVAEVRNLIDFYCPMAIGMPISTTHVSEIQNSGDFIAPRSSQLDSSCICIGQVRNHDNSLSPPPPALSPEMIATHSTGVHNLVYTCGGNLHVPKSPMTGGAAVQSFSSLHPLLESSSRFCEGLVHGDGFLLASGKQLDKNGELSNQVCMFRQSLIKSECVHISELNQENVKSWNVCRNFTRTPPSPVSCINRLDRDIAPSDFVVEDDWLSGIQDHNTRNCRRWVGETRNYQITSYDNPSYQISSYDISSCDVASHRVSQLDVKQRTGRCNVVLRPKSSILKPGQARLPHVQSGKARRVANEHNKEATEMIINSSRGTQHLISHENGRGILRERSVQPRNRKSTFDHFHGNVGLLRMKVGGKGHDHHLGYCRGQHGFLEGKILSHKKGNCSYLPCYKSENSVPCFSAMNISEDLLCDSDAAGYEIQSQTLCMKPFSDAHHSPVVDDFGSSHHVRKSGEQSFIDEDVVNSCSSIEIPEKDVDVTGCSVDIGLRFDSESLYSIRSPPYDQTIQVDHTCKTLEASSKESCSNQIPCDKYPLDLSLHKTPLLSSTEVAPSTLRLSFDHAENLVSNVSIDNDVSPRGELGLQFIQMDLKDSMALNSSVPQIENLTEVSMHKIHGDSSTVSSDTSIKEAIELGSLKSSGPSPSHLDPKPFGIMKDLTHGENQQMESTNLNMEVKANEKQSGSHSEVVGEASGILPTIYTKLANQKLQTIKNSDLEEIRELGSGTYGTVLYGKWKGSDVAIKRIKPSCFDGVGGELGEDRLIGDFWKEAHLLAELHHPNVVAIYGVVTDGPLKNLATVTEYMVNGSLKQVLQKKDRTIDRRKRLILAMDAAFGMEYLHEKNVVHFDLKSHNFLVNMRDPHRPICKIGDLGLSKVKQKTLVSGGVRGTLPWMAPELLTVGKSNMVTEKVDVYSFGIVMWELLTGEEPYAGMRSEEIIAGILRGDLRPEIPNWCDPLWRSLMERCWSSDPNLRPSFSEIAKELRAMSAAMNIK</sequence>
<organism evidence="1 2">
    <name type="scientific">Persea americana</name>
    <name type="common">Avocado</name>
    <dbReference type="NCBI Taxonomy" id="3435"/>
    <lineage>
        <taxon>Eukaryota</taxon>
        <taxon>Viridiplantae</taxon>
        <taxon>Streptophyta</taxon>
        <taxon>Embryophyta</taxon>
        <taxon>Tracheophyta</taxon>
        <taxon>Spermatophyta</taxon>
        <taxon>Magnoliopsida</taxon>
        <taxon>Magnoliidae</taxon>
        <taxon>Laurales</taxon>
        <taxon>Lauraceae</taxon>
        <taxon>Persea</taxon>
    </lineage>
</organism>
<proteinExistence type="predicted"/>
<keyword evidence="2" id="KW-1185">Reference proteome</keyword>
<gene>
    <name evidence="1" type="ORF">MRB53_004855</name>
</gene>
<reference evidence="1 2" key="1">
    <citation type="journal article" date="2022" name="Hortic Res">
        <title>A haplotype resolved chromosomal level avocado genome allows analysis of novel avocado genes.</title>
        <authorList>
            <person name="Nath O."/>
            <person name="Fletcher S.J."/>
            <person name="Hayward A."/>
            <person name="Shaw L.M."/>
            <person name="Masouleh A.K."/>
            <person name="Furtado A."/>
            <person name="Henry R.J."/>
            <person name="Mitter N."/>
        </authorList>
    </citation>
    <scope>NUCLEOTIDE SEQUENCE [LARGE SCALE GENOMIC DNA]</scope>
    <source>
        <strain evidence="2">cv. Hass</strain>
    </source>
</reference>
<evidence type="ECO:0000313" key="2">
    <source>
        <dbReference type="Proteomes" id="UP001234297"/>
    </source>
</evidence>
<comment type="caution">
    <text evidence="1">The sequence shown here is derived from an EMBL/GenBank/DDBJ whole genome shotgun (WGS) entry which is preliminary data.</text>
</comment>
<accession>A0ACC2MBE1</accession>
<evidence type="ECO:0000313" key="1">
    <source>
        <dbReference type="EMBL" id="KAJ8643107.1"/>
    </source>
</evidence>
<dbReference type="Proteomes" id="UP001234297">
    <property type="component" value="Chromosome 2"/>
</dbReference>
<dbReference type="EMBL" id="CM056810">
    <property type="protein sequence ID" value="KAJ8643107.1"/>
    <property type="molecule type" value="Genomic_DNA"/>
</dbReference>
<name>A0ACC2MBE1_PERAE</name>
<protein>
    <submittedName>
        <fullName evidence="1">Uncharacterized protein</fullName>
    </submittedName>
</protein>